<feature type="compositionally biased region" description="Pro residues" evidence="1">
    <location>
        <begin position="154"/>
        <end position="163"/>
    </location>
</feature>
<feature type="compositionally biased region" description="Acidic residues" evidence="1">
    <location>
        <begin position="234"/>
        <end position="246"/>
    </location>
</feature>
<keyword evidence="2" id="KW-1133">Transmembrane helix</keyword>
<keyword evidence="2" id="KW-0812">Transmembrane</keyword>
<dbReference type="EMBL" id="JACCBU010000001">
    <property type="protein sequence ID" value="NYE75316.1"/>
    <property type="molecule type" value="Genomic_DNA"/>
</dbReference>
<dbReference type="PANTHER" id="PTHR38588">
    <property type="entry name" value="BLL0334 PROTEIN"/>
    <property type="match status" value="1"/>
</dbReference>
<dbReference type="Pfam" id="PF06240">
    <property type="entry name" value="COXG"/>
    <property type="match status" value="1"/>
</dbReference>
<dbReference type="PANTHER" id="PTHR38588:SF1">
    <property type="entry name" value="BLL0334 PROTEIN"/>
    <property type="match status" value="1"/>
</dbReference>
<dbReference type="AlphaFoldDB" id="A0A7Y9LGK9"/>
<keyword evidence="2" id="KW-0472">Membrane</keyword>
<dbReference type="RefSeq" id="WP_179757840.1">
    <property type="nucleotide sequence ID" value="NZ_JACCBU010000001.1"/>
</dbReference>
<proteinExistence type="predicted"/>
<dbReference type="InterPro" id="IPR010419">
    <property type="entry name" value="CO_DH_gsu"/>
</dbReference>
<evidence type="ECO:0000256" key="1">
    <source>
        <dbReference type="SAM" id="MobiDB-lite"/>
    </source>
</evidence>
<dbReference type="InterPro" id="IPR023393">
    <property type="entry name" value="START-like_dom_sf"/>
</dbReference>
<feature type="region of interest" description="Disordered" evidence="1">
    <location>
        <begin position="233"/>
        <end position="293"/>
    </location>
</feature>
<name>A0A7Y9LGK9_9ACTN</name>
<evidence type="ECO:0000256" key="2">
    <source>
        <dbReference type="SAM" id="Phobius"/>
    </source>
</evidence>
<organism evidence="3 4">
    <name type="scientific">Microlunatus parietis</name>
    <dbReference type="NCBI Taxonomy" id="682979"/>
    <lineage>
        <taxon>Bacteria</taxon>
        <taxon>Bacillati</taxon>
        <taxon>Actinomycetota</taxon>
        <taxon>Actinomycetes</taxon>
        <taxon>Propionibacteriales</taxon>
        <taxon>Propionibacteriaceae</taxon>
        <taxon>Microlunatus</taxon>
    </lineage>
</organism>
<feature type="transmembrane region" description="Helical" evidence="2">
    <location>
        <begin position="301"/>
        <end position="321"/>
    </location>
</feature>
<dbReference type="SUPFAM" id="SSF55961">
    <property type="entry name" value="Bet v1-like"/>
    <property type="match status" value="1"/>
</dbReference>
<sequence>MQLNHRFTVPVRVEDVWAAFHRLDRVAPSFPGATLESVRGDDFTGSIKIKFGALLLLYNGSGRIVDRDQAERRLVIEAKGRDRRGQGGATVELAARFVGLGRSGTEIVAETTLNLTGRPAQFGEAVISDVVDRVLERFVHDVADQLTGRTAAPAPEPVPAEPPAEPEPELVEFAEAEEQVDVEETAAVEDDFGYDELGPVAEAEAPGPAVELEPEPAANAAVIETADEAVAADGADDMVDEDDGPVDDPRGDDADFATVPLPEPPPAGAAARNDRAGQDLVRPRSGGLPAPTNAAGTIKRYAPAAAAAVAGVTALVVWALGRRRR</sequence>
<feature type="region of interest" description="Disordered" evidence="1">
    <location>
        <begin position="146"/>
        <end position="166"/>
    </location>
</feature>
<evidence type="ECO:0000313" key="3">
    <source>
        <dbReference type="EMBL" id="NYE75316.1"/>
    </source>
</evidence>
<evidence type="ECO:0000313" key="4">
    <source>
        <dbReference type="Proteomes" id="UP000569914"/>
    </source>
</evidence>
<accession>A0A7Y9LGK9</accession>
<reference evidence="3 4" key="1">
    <citation type="submission" date="2020-07" db="EMBL/GenBank/DDBJ databases">
        <title>Sequencing the genomes of 1000 actinobacteria strains.</title>
        <authorList>
            <person name="Klenk H.-P."/>
        </authorList>
    </citation>
    <scope>NUCLEOTIDE SEQUENCE [LARGE SCALE GENOMIC DNA]</scope>
    <source>
        <strain evidence="3 4">DSM 22083</strain>
    </source>
</reference>
<protein>
    <submittedName>
        <fullName evidence="3">Carbon monoxide dehydrogenase subunit G</fullName>
    </submittedName>
</protein>
<dbReference type="CDD" id="cd07823">
    <property type="entry name" value="SRPBCC_5"/>
    <property type="match status" value="1"/>
</dbReference>
<keyword evidence="4" id="KW-1185">Reference proteome</keyword>
<gene>
    <name evidence="3" type="ORF">BKA15_006645</name>
</gene>
<dbReference type="Proteomes" id="UP000569914">
    <property type="component" value="Unassembled WGS sequence"/>
</dbReference>
<comment type="caution">
    <text evidence="3">The sequence shown here is derived from an EMBL/GenBank/DDBJ whole genome shotgun (WGS) entry which is preliminary data.</text>
</comment>
<dbReference type="Gene3D" id="3.30.530.20">
    <property type="match status" value="1"/>
</dbReference>